<gene>
    <name evidence="2" type="ORF">HNP82_000527</name>
</gene>
<keyword evidence="1" id="KW-0812">Transmembrane</keyword>
<evidence type="ECO:0000313" key="2">
    <source>
        <dbReference type="EMBL" id="MBB5263433.1"/>
    </source>
</evidence>
<dbReference type="RefSeq" id="WP_183771277.1">
    <property type="nucleotide sequence ID" value="NZ_CAWVEG010000056.1"/>
</dbReference>
<dbReference type="Proteomes" id="UP000543642">
    <property type="component" value="Unassembled WGS sequence"/>
</dbReference>
<keyword evidence="3" id="KW-1185">Reference proteome</keyword>
<evidence type="ECO:0008006" key="4">
    <source>
        <dbReference type="Google" id="ProtNLM"/>
    </source>
</evidence>
<dbReference type="Pfam" id="PF11391">
    <property type="entry name" value="DUF2798"/>
    <property type="match status" value="2"/>
</dbReference>
<feature type="transmembrane region" description="Helical" evidence="1">
    <location>
        <begin position="9"/>
        <end position="29"/>
    </location>
</feature>
<dbReference type="AlphaFoldDB" id="A0A7W8H8G0"/>
<protein>
    <recommendedName>
        <fullName evidence="4">DUF2798 domain-containing protein</fullName>
    </recommendedName>
</protein>
<evidence type="ECO:0000256" key="1">
    <source>
        <dbReference type="SAM" id="Phobius"/>
    </source>
</evidence>
<proteinExistence type="predicted"/>
<reference evidence="2 3" key="1">
    <citation type="submission" date="2020-08" db="EMBL/GenBank/DDBJ databases">
        <title>Genomic Encyclopedia of Type Strains, Phase IV (KMG-IV): sequencing the most valuable type-strain genomes for metagenomic binning, comparative biology and taxonomic classification.</title>
        <authorList>
            <person name="Goeker M."/>
        </authorList>
    </citation>
    <scope>NUCLEOTIDE SEQUENCE [LARGE SCALE GENOMIC DNA]</scope>
    <source>
        <strain evidence="2 3">DSM 106146</strain>
    </source>
</reference>
<dbReference type="EMBL" id="JACHFW010000001">
    <property type="protein sequence ID" value="MBB5263433.1"/>
    <property type="molecule type" value="Genomic_DNA"/>
</dbReference>
<keyword evidence="1" id="KW-1133">Transmembrane helix</keyword>
<feature type="transmembrane region" description="Helical" evidence="1">
    <location>
        <begin position="82"/>
        <end position="107"/>
    </location>
</feature>
<evidence type="ECO:0000313" key="3">
    <source>
        <dbReference type="Proteomes" id="UP000543642"/>
    </source>
</evidence>
<dbReference type="InterPro" id="IPR021529">
    <property type="entry name" value="DUF2798"/>
</dbReference>
<feature type="transmembrane region" description="Helical" evidence="1">
    <location>
        <begin position="41"/>
        <end position="61"/>
    </location>
</feature>
<name>A0A7W8H8G0_9FIRM</name>
<feature type="transmembrane region" description="Helical" evidence="1">
    <location>
        <begin position="127"/>
        <end position="146"/>
    </location>
</feature>
<organism evidence="2 3">
    <name type="scientific">Catenibacillus scindens</name>
    <dbReference type="NCBI Taxonomy" id="673271"/>
    <lineage>
        <taxon>Bacteria</taxon>
        <taxon>Bacillati</taxon>
        <taxon>Bacillota</taxon>
        <taxon>Clostridia</taxon>
        <taxon>Lachnospirales</taxon>
        <taxon>Lachnospiraceae</taxon>
        <taxon>Catenibacillus</taxon>
    </lineage>
</organism>
<sequence>MPKTKFQNVIFTLMMAFLMVYVMICYNIALNRGDMTNEVFILAFHELAIMWPAAFILEFFIVDKVAHRLAFRVVDPQTDRPIFITLAISIMIVCIMCPVMSLIATILFKDAGSEFVAVWFKTTVMNFPMAFFWQMCYCGPLIRLIFRAIFRRTLEK</sequence>
<comment type="caution">
    <text evidence="2">The sequence shown here is derived from an EMBL/GenBank/DDBJ whole genome shotgun (WGS) entry which is preliminary data.</text>
</comment>
<keyword evidence="1" id="KW-0472">Membrane</keyword>
<accession>A0A7W8H8G0</accession>